<organism evidence="5 6">
    <name type="scientific">Haladaptatus pallidirubidus</name>
    <dbReference type="NCBI Taxonomy" id="1008152"/>
    <lineage>
        <taxon>Archaea</taxon>
        <taxon>Methanobacteriati</taxon>
        <taxon>Methanobacteriota</taxon>
        <taxon>Stenosarchaea group</taxon>
        <taxon>Halobacteria</taxon>
        <taxon>Halobacteriales</taxon>
        <taxon>Haladaptataceae</taxon>
        <taxon>Haladaptatus</taxon>
    </lineage>
</organism>
<comment type="caution">
    <text evidence="5">The sequence shown here is derived from an EMBL/GenBank/DDBJ whole genome shotgun (WGS) entry which is preliminary data.</text>
</comment>
<dbReference type="InterPro" id="IPR050490">
    <property type="entry name" value="Bact_solute-bd_prot1"/>
</dbReference>
<name>A0AAV3UAV1_9EURY</name>
<protein>
    <submittedName>
        <fullName evidence="5">ABC transporter substrate-binding protein</fullName>
    </submittedName>
</protein>
<dbReference type="Proteomes" id="UP001501729">
    <property type="component" value="Unassembled WGS sequence"/>
</dbReference>
<dbReference type="PANTHER" id="PTHR43649">
    <property type="entry name" value="ARABINOSE-BINDING PROTEIN-RELATED"/>
    <property type="match status" value="1"/>
</dbReference>
<comment type="subcellular location">
    <subcellularLocation>
        <location evidence="1">Cell envelope</location>
    </subcellularLocation>
</comment>
<dbReference type="PANTHER" id="PTHR43649:SF28">
    <property type="entry name" value="BINDING PROTEIN COMPONENT OF ABC SUGAR TRANSPORTER-RELATED"/>
    <property type="match status" value="1"/>
</dbReference>
<accession>A0AAV3UAV1</accession>
<keyword evidence="6" id="KW-1185">Reference proteome</keyword>
<keyword evidence="4" id="KW-0732">Signal</keyword>
<gene>
    <name evidence="5" type="ORF">GCM10025751_00900</name>
</gene>
<dbReference type="EMBL" id="BAABKX010000001">
    <property type="protein sequence ID" value="GAA5040379.1"/>
    <property type="molecule type" value="Genomic_DNA"/>
</dbReference>
<dbReference type="SUPFAM" id="SSF53850">
    <property type="entry name" value="Periplasmic binding protein-like II"/>
    <property type="match status" value="1"/>
</dbReference>
<evidence type="ECO:0000313" key="6">
    <source>
        <dbReference type="Proteomes" id="UP001501729"/>
    </source>
</evidence>
<dbReference type="Pfam" id="PF01547">
    <property type="entry name" value="SBP_bac_1"/>
    <property type="match status" value="1"/>
</dbReference>
<keyword evidence="3" id="KW-0813">Transport</keyword>
<dbReference type="RefSeq" id="WP_227774720.1">
    <property type="nucleotide sequence ID" value="NZ_BAABKX010000001.1"/>
</dbReference>
<sequence length="424" mass="46093">MKYAGIAGAAGMTGLAGCLGGGGDDGGNNGGGNKVEVQHWWTGGDGNAAITALFEGFEEKHDIKIKSNPVSGGAGQNLKNVIKKRVLNNKPPSTWQAWPGKNLQPYVEADKLEDIGDSVWSKNGMKGAYLKGPKQAAKPDGKFVTVPLNIHRLNNLFYNVDVVEKAGVDPKSISKPSDLVGAMKTVESETDAVGMAHQTKSGWSTLQLWAQVLLGEHGEQTYTAFTEGKVKANEQAVKNSLSIVKQYNKHFNGDAGSLDWQQANKKLINGKAAFIHQGDWAAGMYRAQDGFEFDKQWGMVPYPGTKGMYSLVMDSFPFPTNNPTEETTKKFLRYVGSVDAQERFNPKKGSIPPRTDVSKDKFGPFLSRQMDQFQNSKSQPPSIAHGLATSPETLTALDDAATSFNSSWNVNKTYNKFVQAFESN</sequence>
<evidence type="ECO:0000256" key="4">
    <source>
        <dbReference type="ARBA" id="ARBA00022729"/>
    </source>
</evidence>
<reference evidence="5 6" key="1">
    <citation type="journal article" date="2019" name="Int. J. Syst. Evol. Microbiol.">
        <title>The Global Catalogue of Microorganisms (GCM) 10K type strain sequencing project: providing services to taxonomists for standard genome sequencing and annotation.</title>
        <authorList>
            <consortium name="The Broad Institute Genomics Platform"/>
            <consortium name="The Broad Institute Genome Sequencing Center for Infectious Disease"/>
            <person name="Wu L."/>
            <person name="Ma J."/>
        </authorList>
    </citation>
    <scope>NUCLEOTIDE SEQUENCE [LARGE SCALE GENOMIC DNA]</scope>
    <source>
        <strain evidence="5 6">JCM 17504</strain>
    </source>
</reference>
<comment type="similarity">
    <text evidence="2">Belongs to the bacterial solute-binding protein 1 family.</text>
</comment>
<evidence type="ECO:0000256" key="2">
    <source>
        <dbReference type="ARBA" id="ARBA00008520"/>
    </source>
</evidence>
<dbReference type="Gene3D" id="3.40.190.10">
    <property type="entry name" value="Periplasmic binding protein-like II"/>
    <property type="match status" value="2"/>
</dbReference>
<dbReference type="AlphaFoldDB" id="A0AAV3UAV1"/>
<evidence type="ECO:0000256" key="1">
    <source>
        <dbReference type="ARBA" id="ARBA00004196"/>
    </source>
</evidence>
<dbReference type="InterPro" id="IPR006059">
    <property type="entry name" value="SBP"/>
</dbReference>
<evidence type="ECO:0000256" key="3">
    <source>
        <dbReference type="ARBA" id="ARBA00022448"/>
    </source>
</evidence>
<evidence type="ECO:0000313" key="5">
    <source>
        <dbReference type="EMBL" id="GAA5040379.1"/>
    </source>
</evidence>
<dbReference type="PROSITE" id="PS51257">
    <property type="entry name" value="PROKAR_LIPOPROTEIN"/>
    <property type="match status" value="1"/>
</dbReference>
<proteinExistence type="inferred from homology"/>
<dbReference type="GeneID" id="68614785"/>